<dbReference type="Pfam" id="PF16656">
    <property type="entry name" value="Pur_ac_phosph_N"/>
    <property type="match status" value="1"/>
</dbReference>
<dbReference type="InterPro" id="IPR003961">
    <property type="entry name" value="FN3_dom"/>
</dbReference>
<dbReference type="CDD" id="cd00063">
    <property type="entry name" value="FN3"/>
    <property type="match status" value="1"/>
</dbReference>
<evidence type="ECO:0000313" key="3">
    <source>
        <dbReference type="EMBL" id="OGK52161.1"/>
    </source>
</evidence>
<evidence type="ECO:0000313" key="4">
    <source>
        <dbReference type="Proteomes" id="UP000176480"/>
    </source>
</evidence>
<dbReference type="SMART" id="SM00060">
    <property type="entry name" value="FN3"/>
    <property type="match status" value="1"/>
</dbReference>
<dbReference type="GO" id="GO:0046872">
    <property type="term" value="F:metal ion binding"/>
    <property type="evidence" value="ECO:0007669"/>
    <property type="project" value="InterPro"/>
</dbReference>
<organism evidence="3 4">
    <name type="scientific">Candidatus Roizmanbacteria bacterium RIFCSPLOWO2_01_FULL_41_22</name>
    <dbReference type="NCBI Taxonomy" id="1802067"/>
    <lineage>
        <taxon>Bacteria</taxon>
        <taxon>Candidatus Roizmaniibacteriota</taxon>
    </lineage>
</organism>
<accession>A0A1F7J995</accession>
<dbReference type="Gene3D" id="2.60.40.10">
    <property type="entry name" value="Immunoglobulins"/>
    <property type="match status" value="4"/>
</dbReference>
<feature type="compositionally biased region" description="Polar residues" evidence="1">
    <location>
        <begin position="734"/>
        <end position="746"/>
    </location>
</feature>
<proteinExistence type="predicted"/>
<dbReference type="InterPro" id="IPR013783">
    <property type="entry name" value="Ig-like_fold"/>
</dbReference>
<protein>
    <recommendedName>
        <fullName evidence="2">Fibronectin type-III domain-containing protein</fullName>
    </recommendedName>
</protein>
<dbReference type="GO" id="GO:0003993">
    <property type="term" value="F:acid phosphatase activity"/>
    <property type="evidence" value="ECO:0007669"/>
    <property type="project" value="InterPro"/>
</dbReference>
<feature type="domain" description="Fibronectin type-III" evidence="2">
    <location>
        <begin position="1220"/>
        <end position="1306"/>
    </location>
</feature>
<gene>
    <name evidence="3" type="ORF">A2966_02045</name>
</gene>
<dbReference type="InterPro" id="IPR018765">
    <property type="entry name" value="DUF2341"/>
</dbReference>
<dbReference type="InterPro" id="IPR036116">
    <property type="entry name" value="FN3_sf"/>
</dbReference>
<dbReference type="InterPro" id="IPR013320">
    <property type="entry name" value="ConA-like_dom_sf"/>
</dbReference>
<dbReference type="EMBL" id="MGAR01000013">
    <property type="protein sequence ID" value="OGK52161.1"/>
    <property type="molecule type" value="Genomic_DNA"/>
</dbReference>
<name>A0A1F7J995_9BACT</name>
<dbReference type="PROSITE" id="PS50853">
    <property type="entry name" value="FN3"/>
    <property type="match status" value="1"/>
</dbReference>
<dbReference type="SUPFAM" id="SSF49899">
    <property type="entry name" value="Concanavalin A-like lectins/glucanases"/>
    <property type="match status" value="1"/>
</dbReference>
<reference evidence="3 4" key="1">
    <citation type="journal article" date="2016" name="Nat. Commun.">
        <title>Thousands of microbial genomes shed light on interconnected biogeochemical processes in an aquifer system.</title>
        <authorList>
            <person name="Anantharaman K."/>
            <person name="Brown C.T."/>
            <person name="Hug L.A."/>
            <person name="Sharon I."/>
            <person name="Castelle C.J."/>
            <person name="Probst A.J."/>
            <person name="Thomas B.C."/>
            <person name="Singh A."/>
            <person name="Wilkins M.J."/>
            <person name="Karaoz U."/>
            <person name="Brodie E.L."/>
            <person name="Williams K.H."/>
            <person name="Hubbard S.S."/>
            <person name="Banfield J.F."/>
        </authorList>
    </citation>
    <scope>NUCLEOTIDE SEQUENCE [LARGE SCALE GENOMIC DNA]</scope>
</reference>
<feature type="region of interest" description="Disordered" evidence="1">
    <location>
        <begin position="734"/>
        <end position="755"/>
    </location>
</feature>
<comment type="caution">
    <text evidence="3">The sequence shown here is derived from an EMBL/GenBank/DDBJ whole genome shotgun (WGS) entry which is preliminary data.</text>
</comment>
<dbReference type="Pfam" id="PF10102">
    <property type="entry name" value="DUF2341"/>
    <property type="match status" value="1"/>
</dbReference>
<evidence type="ECO:0000256" key="1">
    <source>
        <dbReference type="SAM" id="MobiDB-lite"/>
    </source>
</evidence>
<evidence type="ECO:0000259" key="2">
    <source>
        <dbReference type="PROSITE" id="PS50853"/>
    </source>
</evidence>
<dbReference type="InterPro" id="IPR015914">
    <property type="entry name" value="PAPs_N"/>
</dbReference>
<dbReference type="Proteomes" id="UP000176480">
    <property type="component" value="Unassembled WGS sequence"/>
</dbReference>
<dbReference type="STRING" id="1802067.A2966_02045"/>
<dbReference type="Gene3D" id="2.60.120.200">
    <property type="match status" value="1"/>
</dbReference>
<dbReference type="SUPFAM" id="SSF49265">
    <property type="entry name" value="Fibronectin type III"/>
    <property type="match status" value="1"/>
</dbReference>
<sequence>MKSKIILRKVLAIFLSFLVLILNTYYLIPNTVLAATSPWTQTDWVGGSGQTSWLDNTKFDSSSSVTTSTAGQVTLQATSSWYNTSWAYRRKITFDNSAQAENLTNFPVLVKLDSTRVNYSNTQDSGQDIRFTDSDGTTLLSYEIEKWDETGSSFVWVKVPQIDASSATDNIYMYYGNSSATDGQAATSVWDSNFVAVYHMNQDPSGTAPQITDSTSNAKHGTTNGSMTSGDLVSGNIGPAINFDGTDDYITASLGTLNAPYSIEVWGYFDNLNQASGNYDYFIKLDHATDAGAVSMSRQAGGANPPAPVNTFYNYDGTDQRFGPLLTGQQWLHLVLQTTTSGNYTALYLDGASQTLDASVNQRDSTGLLTMGQFQVGNKHSLDGKISEIRISNAQRSSSWITASHKSEGDTLNTFASEEPQVQTSGSLTSSIFDTGYTAGAAWGTLTYNATTPSNTSVSVKARTSNDSEMSGATAFSSCDAITSASDISGNNCVTDSHRYIQYELTPANTDSVSTPTFGDISIAFSAYDATAPSISLTSLSPDPNNDNTPALSGTATDAVGTVSNVQFQMDSTAGSWTACTADDGTFDEAEEAFTCTVSTALSDGAHTMNVRATDSNSNTTASGSESSDAFTIDATAPVSIDLDSPGDNSYTNSERPTFKWKATTDATAGLSKYVLEIDNPSAGSGQPSGDFTIDDIPVSRTTDYETNKYLIHYENFSDSDSTNNYISVYTKSSSEWSTDSNSGQNDGKLREGRISWKVKARDSVGNETSSSRTLFVDRTSPSVEITQVNDTKYSSNGFTTNDKTPTIYGKITDSLVGDKTDNKVSAGPKSVEVKIEKKNNLGLYDLQTLATVNLNEIYWTSDGSKITDNSQNKADKYSTFGFTPSTELPLGNYRVIITGKDNADNSGSAGTFYLNIVTYEQVTTPEEKKIIEEEIKPLTPEQKEKIKQELEITKPVEPSALEKTGKQLSQASKNILNTTGNIIGGIFNGIGTGVKFTIDSTGKASAFVGDKTGQARAFVGHGVQTTFNAVGQGLAFAGEKIGQGVNNAGKAASNAAVAIGNGYNQLANNAPGVAKTILTGIGNGVSARANAIASATNVAANTTVKITQDTASVIGNTASSIASATSTVARNTGNFVEGVTNNIGNTTASITQNTAKTVGNIAHNTGSAIANATQNGVNSAKEGIGNMAFQVGEKTQGISETAGFALVKLGYLFVNEPTKIADVKVIKATSTSATIAWTTNHPANGKLNYGLTADYGQDIQAEKRVTYHEFTITNLKPNTTYYYEVMSHNKNYVYDANHTFVTPEE</sequence>